<proteinExistence type="predicted"/>
<keyword evidence="2" id="KW-1185">Reference proteome</keyword>
<gene>
    <name evidence="1" type="ORF">BJ554DRAFT_4011</name>
</gene>
<accession>A0A8H8DLG1</accession>
<organism evidence="1 2">
    <name type="scientific">Olpidium bornovanus</name>
    <dbReference type="NCBI Taxonomy" id="278681"/>
    <lineage>
        <taxon>Eukaryota</taxon>
        <taxon>Fungi</taxon>
        <taxon>Fungi incertae sedis</taxon>
        <taxon>Olpidiomycota</taxon>
        <taxon>Olpidiomycotina</taxon>
        <taxon>Olpidiomycetes</taxon>
        <taxon>Olpidiales</taxon>
        <taxon>Olpidiaceae</taxon>
        <taxon>Olpidium</taxon>
    </lineage>
</organism>
<sequence length="135" mass="14724">MNTAGPVLAGLIAAKLIDVEACIPRTADTQFVAALHVTLYGPMRTAETVSNSFAANRIQIVDPLQPNPRFRYLNLHKHFSVDVNALRPPPAVGRLPMRTQGRDAKSQIESLFASLQSPDNLPEVQPGLLALRFAK</sequence>
<dbReference type="EMBL" id="JAEFCI010001762">
    <property type="protein sequence ID" value="KAG5462696.1"/>
    <property type="molecule type" value="Genomic_DNA"/>
</dbReference>
<evidence type="ECO:0000313" key="2">
    <source>
        <dbReference type="Proteomes" id="UP000673691"/>
    </source>
</evidence>
<dbReference type="Proteomes" id="UP000673691">
    <property type="component" value="Unassembled WGS sequence"/>
</dbReference>
<name>A0A8H8DLG1_9FUNG</name>
<dbReference type="AlphaFoldDB" id="A0A8H8DLG1"/>
<reference evidence="1 2" key="1">
    <citation type="journal article" name="Sci. Rep.">
        <title>Genome-scale phylogenetic analyses confirm Olpidium as the closest living zoosporic fungus to the non-flagellated, terrestrial fungi.</title>
        <authorList>
            <person name="Chang Y."/>
            <person name="Rochon D."/>
            <person name="Sekimoto S."/>
            <person name="Wang Y."/>
            <person name="Chovatia M."/>
            <person name="Sandor L."/>
            <person name="Salamov A."/>
            <person name="Grigoriev I.V."/>
            <person name="Stajich J.E."/>
            <person name="Spatafora J.W."/>
        </authorList>
    </citation>
    <scope>NUCLEOTIDE SEQUENCE [LARGE SCALE GENOMIC DNA]</scope>
    <source>
        <strain evidence="1">S191</strain>
    </source>
</reference>
<comment type="caution">
    <text evidence="1">The sequence shown here is derived from an EMBL/GenBank/DDBJ whole genome shotgun (WGS) entry which is preliminary data.</text>
</comment>
<evidence type="ECO:0000313" key="1">
    <source>
        <dbReference type="EMBL" id="KAG5462696.1"/>
    </source>
</evidence>
<protein>
    <submittedName>
        <fullName evidence="1">Uncharacterized protein</fullName>
    </submittedName>
</protein>